<reference evidence="2" key="1">
    <citation type="submission" date="2017-01" db="EMBL/GenBank/DDBJ databases">
        <authorList>
            <person name="Brunel B."/>
        </authorList>
    </citation>
    <scope>NUCLEOTIDE SEQUENCE [LARGE SCALE GENOMIC DNA]</scope>
</reference>
<accession>A0A1R3V779</accession>
<dbReference type="EMBL" id="FTPD01000015">
    <property type="protein sequence ID" value="SIT55690.1"/>
    <property type="molecule type" value="Genomic_DNA"/>
</dbReference>
<protein>
    <submittedName>
        <fullName evidence="1">Uncharacterized protein</fullName>
    </submittedName>
</protein>
<keyword evidence="2" id="KW-1185">Reference proteome</keyword>
<organism evidence="1 2">
    <name type="scientific">Mesorhizobium prunaredense</name>
    <dbReference type="NCBI Taxonomy" id="1631249"/>
    <lineage>
        <taxon>Bacteria</taxon>
        <taxon>Pseudomonadati</taxon>
        <taxon>Pseudomonadota</taxon>
        <taxon>Alphaproteobacteria</taxon>
        <taxon>Hyphomicrobiales</taxon>
        <taxon>Phyllobacteriaceae</taxon>
        <taxon>Mesorhizobium</taxon>
    </lineage>
</organism>
<dbReference type="STRING" id="1631249.BQ8794_220254"/>
<proteinExistence type="predicted"/>
<gene>
    <name evidence="1" type="ORF">BQ8794_220254</name>
</gene>
<dbReference type="AlphaFoldDB" id="A0A1R3V779"/>
<dbReference type="Proteomes" id="UP000188388">
    <property type="component" value="Unassembled WGS sequence"/>
</dbReference>
<name>A0A1R3V779_9HYPH</name>
<evidence type="ECO:0000313" key="2">
    <source>
        <dbReference type="Proteomes" id="UP000188388"/>
    </source>
</evidence>
<evidence type="ECO:0000313" key="1">
    <source>
        <dbReference type="EMBL" id="SIT55690.1"/>
    </source>
</evidence>
<sequence>MATQLTTLEELSALDGVGQSNLVHSPIVITAWA</sequence>